<evidence type="ECO:0000313" key="2">
    <source>
        <dbReference type="EMBL" id="ESK80723.1"/>
    </source>
</evidence>
<dbReference type="EMBL" id="AWSO01003069">
    <property type="protein sequence ID" value="ESK80723.1"/>
    <property type="molecule type" value="Genomic_DNA"/>
</dbReference>
<dbReference type="OrthoDB" id="3108651at2759"/>
<accession>V2W1Q1</accession>
<dbReference type="Proteomes" id="UP000017559">
    <property type="component" value="Unassembled WGS sequence"/>
</dbReference>
<protein>
    <submittedName>
        <fullName evidence="2">Uncharacterized protein</fullName>
    </submittedName>
</protein>
<keyword evidence="3" id="KW-1185">Reference proteome</keyword>
<reference evidence="2 3" key="1">
    <citation type="journal article" date="2014" name="BMC Genomics">
        <title>Genome and secretome analysis of the hemibiotrophic fungal pathogen, Moniliophthora roreri, which causes frosty pod rot disease of cacao: mechanisms of the biotrophic and necrotrophic phases.</title>
        <authorList>
            <person name="Meinhardt L.W."/>
            <person name="Costa G.G.L."/>
            <person name="Thomazella D.P.T."/>
            <person name="Teixeira P.J.P.L."/>
            <person name="Carazzolle M.F."/>
            <person name="Schuster S.C."/>
            <person name="Carlson J.E."/>
            <person name="Guiltinan M.J."/>
            <person name="Mieczkowski P."/>
            <person name="Farmer A."/>
            <person name="Ramaraj T."/>
            <person name="Crozier J."/>
            <person name="Davis R.E."/>
            <person name="Shao J."/>
            <person name="Melnick R.L."/>
            <person name="Pereira G.A.G."/>
            <person name="Bailey B.A."/>
        </authorList>
    </citation>
    <scope>NUCLEOTIDE SEQUENCE [LARGE SCALE GENOMIC DNA]</scope>
    <source>
        <strain evidence="2 3">MCA 2997</strain>
    </source>
</reference>
<sequence length="373" mass="40057">MADHLKICLSRNKDKPRKATELEHHIVNNTGDPTVDSLQAWILLVHEIDEDHYSRLGELHAAIAAADQRGLKQSTEVAGIGKSAAAVAATPQWVPPCRDMNSRSSSQWMPPSSSDATNQPLVTAVDFQTHTSTCKGETPICPTPPGDGYVTRDINFIHDFYQKHPNGHDSTGRGNVMGLCPWNEFFTAFQGEFPALANRLHARVAAVPVPSGYVTQVQCRKSFPPWYLPIASSSVVGVEDRSFGSDYNTLVEDSPPTRYVKSKVAPPSPLALNTIGSDHSQCAATAPLVANQLRAAAVITGEVNEKNLTVTDDSGSTSSVSPSFHVATTTPAVQASICLSPISWRCHATSLIPGSPNLVINRLIDHGSAVILI</sequence>
<feature type="region of interest" description="Disordered" evidence="1">
    <location>
        <begin position="95"/>
        <end position="118"/>
    </location>
</feature>
<dbReference type="AlphaFoldDB" id="V2W1Q1"/>
<evidence type="ECO:0000256" key="1">
    <source>
        <dbReference type="SAM" id="MobiDB-lite"/>
    </source>
</evidence>
<evidence type="ECO:0000313" key="3">
    <source>
        <dbReference type="Proteomes" id="UP000017559"/>
    </source>
</evidence>
<comment type="caution">
    <text evidence="2">The sequence shown here is derived from an EMBL/GenBank/DDBJ whole genome shotgun (WGS) entry which is preliminary data.</text>
</comment>
<proteinExistence type="predicted"/>
<feature type="compositionally biased region" description="Low complexity" evidence="1">
    <location>
        <begin position="102"/>
        <end position="114"/>
    </location>
</feature>
<organism evidence="2 3">
    <name type="scientific">Moniliophthora roreri (strain MCA 2997)</name>
    <name type="common">Cocoa frosty pod rot fungus</name>
    <name type="synonym">Crinipellis roreri</name>
    <dbReference type="NCBI Taxonomy" id="1381753"/>
    <lineage>
        <taxon>Eukaryota</taxon>
        <taxon>Fungi</taxon>
        <taxon>Dikarya</taxon>
        <taxon>Basidiomycota</taxon>
        <taxon>Agaricomycotina</taxon>
        <taxon>Agaricomycetes</taxon>
        <taxon>Agaricomycetidae</taxon>
        <taxon>Agaricales</taxon>
        <taxon>Marasmiineae</taxon>
        <taxon>Marasmiaceae</taxon>
        <taxon>Moniliophthora</taxon>
    </lineage>
</organism>
<gene>
    <name evidence="2" type="ORF">Moror_14659</name>
</gene>
<dbReference type="HOGENOM" id="CLU_742045_0_0_1"/>
<dbReference type="KEGG" id="mrr:Moror_14659"/>
<name>V2W1Q1_MONRO</name>